<feature type="transmembrane region" description="Helical" evidence="6">
    <location>
        <begin position="373"/>
        <end position="394"/>
    </location>
</feature>
<feature type="transmembrane region" description="Helical" evidence="6">
    <location>
        <begin position="36"/>
        <end position="56"/>
    </location>
</feature>
<proteinExistence type="predicted"/>
<dbReference type="GO" id="GO:0016020">
    <property type="term" value="C:membrane"/>
    <property type="evidence" value="ECO:0007669"/>
    <property type="project" value="UniProtKB-SubCell"/>
</dbReference>
<feature type="transmembrane region" description="Helical" evidence="6">
    <location>
        <begin position="275"/>
        <end position="296"/>
    </location>
</feature>
<dbReference type="PRINTS" id="PR01434">
    <property type="entry name" value="NADHDHGNASE5"/>
</dbReference>
<name>A0A0L0JZH8_9ACTN</name>
<evidence type="ECO:0000256" key="6">
    <source>
        <dbReference type="SAM" id="Phobius"/>
    </source>
</evidence>
<dbReference type="NCBIfam" id="TIGR01974">
    <property type="entry name" value="NDH_I_L"/>
    <property type="match status" value="1"/>
</dbReference>
<evidence type="ECO:0000313" key="9">
    <source>
        <dbReference type="EMBL" id="KND30976.1"/>
    </source>
</evidence>
<evidence type="ECO:0000256" key="2">
    <source>
        <dbReference type="ARBA" id="ARBA00022692"/>
    </source>
</evidence>
<accession>A0A0L0JZH8</accession>
<dbReference type="Pfam" id="PF00662">
    <property type="entry name" value="Proton_antipo_N"/>
    <property type="match status" value="1"/>
</dbReference>
<keyword evidence="3 6" id="KW-1133">Transmembrane helix</keyword>
<evidence type="ECO:0000256" key="5">
    <source>
        <dbReference type="RuleBase" id="RU000320"/>
    </source>
</evidence>
<evidence type="ECO:0000313" key="10">
    <source>
        <dbReference type="Proteomes" id="UP000037151"/>
    </source>
</evidence>
<feature type="transmembrane region" description="Helical" evidence="6">
    <location>
        <begin position="341"/>
        <end position="361"/>
    </location>
</feature>
<feature type="domain" description="NADH-Ubiquinone oxidoreductase (complex I) chain 5 N-terminal" evidence="8">
    <location>
        <begin position="68"/>
        <end position="115"/>
    </location>
</feature>
<feature type="domain" description="NADH:quinone oxidoreductase/Mrp antiporter transmembrane" evidence="7">
    <location>
        <begin position="132"/>
        <end position="403"/>
    </location>
</feature>
<dbReference type="RefSeq" id="WP_050372952.1">
    <property type="nucleotide sequence ID" value="NZ_KQ257828.1"/>
</dbReference>
<feature type="transmembrane region" description="Helical" evidence="6">
    <location>
        <begin position="496"/>
        <end position="518"/>
    </location>
</feature>
<dbReference type="EMBL" id="JPPY01000160">
    <property type="protein sequence ID" value="KND30976.1"/>
    <property type="molecule type" value="Genomic_DNA"/>
</dbReference>
<dbReference type="InterPro" id="IPR001750">
    <property type="entry name" value="ND/Mrp_TM"/>
</dbReference>
<evidence type="ECO:0000256" key="3">
    <source>
        <dbReference type="ARBA" id="ARBA00022989"/>
    </source>
</evidence>
<dbReference type="GO" id="GO:0003954">
    <property type="term" value="F:NADH dehydrogenase activity"/>
    <property type="evidence" value="ECO:0007669"/>
    <property type="project" value="TreeGrafter"/>
</dbReference>
<keyword evidence="2 5" id="KW-0812">Transmembrane</keyword>
<dbReference type="InterPro" id="IPR001516">
    <property type="entry name" value="Proton_antipo_N"/>
</dbReference>
<dbReference type="InterPro" id="IPR003945">
    <property type="entry name" value="NU5C-like"/>
</dbReference>
<reference evidence="10" key="1">
    <citation type="submission" date="2014-07" db="EMBL/GenBank/DDBJ databases">
        <title>Genome sequencing of plant-pathogenic Streptomyces species.</title>
        <authorList>
            <person name="Harrison J."/>
            <person name="Sapp M."/>
            <person name="Thwaites R."/>
            <person name="Studholme D.J."/>
        </authorList>
    </citation>
    <scope>NUCLEOTIDE SEQUENCE [LARGE SCALE GENOMIC DNA]</scope>
    <source>
        <strain evidence="10">NCPPB 4445</strain>
    </source>
</reference>
<feature type="transmembrane region" description="Helical" evidence="6">
    <location>
        <begin position="606"/>
        <end position="625"/>
    </location>
</feature>
<dbReference type="GO" id="GO:0008137">
    <property type="term" value="F:NADH dehydrogenase (ubiquinone) activity"/>
    <property type="evidence" value="ECO:0007669"/>
    <property type="project" value="InterPro"/>
</dbReference>
<feature type="transmembrane region" description="Helical" evidence="6">
    <location>
        <begin position="76"/>
        <end position="100"/>
    </location>
</feature>
<dbReference type="GO" id="GO:0015990">
    <property type="term" value="P:electron transport coupled proton transport"/>
    <property type="evidence" value="ECO:0007669"/>
    <property type="project" value="TreeGrafter"/>
</dbReference>
<dbReference type="PATRIC" id="fig|42234.21.peg.5576"/>
<feature type="transmembrane region" description="Helical" evidence="6">
    <location>
        <begin position="414"/>
        <end position="443"/>
    </location>
</feature>
<dbReference type="PANTHER" id="PTHR42829">
    <property type="entry name" value="NADH-UBIQUINONE OXIDOREDUCTASE CHAIN 5"/>
    <property type="match status" value="1"/>
</dbReference>
<keyword evidence="4 6" id="KW-0472">Membrane</keyword>
<dbReference type="GO" id="GO:0012505">
    <property type="term" value="C:endomembrane system"/>
    <property type="evidence" value="ECO:0007669"/>
    <property type="project" value="UniProtKB-SubCell"/>
</dbReference>
<feature type="transmembrane region" description="Helical" evidence="6">
    <location>
        <begin position="136"/>
        <end position="157"/>
    </location>
</feature>
<evidence type="ECO:0000256" key="1">
    <source>
        <dbReference type="ARBA" id="ARBA00004127"/>
    </source>
</evidence>
<comment type="caution">
    <text evidence="9">The sequence shown here is derived from an EMBL/GenBank/DDBJ whole genome shotgun (WGS) entry which is preliminary data.</text>
</comment>
<feature type="transmembrane region" description="Helical" evidence="6">
    <location>
        <begin position="464"/>
        <end position="484"/>
    </location>
</feature>
<protein>
    <submittedName>
        <fullName evidence="9">NADH dehydrogenase</fullName>
    </submittedName>
</protein>
<dbReference type="PANTHER" id="PTHR42829:SF2">
    <property type="entry name" value="NADH-UBIQUINONE OXIDOREDUCTASE CHAIN 5"/>
    <property type="match status" value="1"/>
</dbReference>
<evidence type="ECO:0000256" key="4">
    <source>
        <dbReference type="ARBA" id="ARBA00023136"/>
    </source>
</evidence>
<sequence>MTTTTLAALVPLLPFLGALAGLLLGRTAPGYVRPLAVLPPLAALALAALVAVRQGGDAAVDAATELTPTGSIPVELALHIDGFAALVAVLVALVATCVQIYSTGYLRDDPRYPSYAALVSLFTAAMLLVVYSGDLIVLLVGWEVMGICSYFLVGHYWETPEARAASIKAFLVTKLGDVPFLIGLFALATDAGSFRITTILDTTVHGGLDHPTLIALLLLAGVAGKSAQFPLHTWLPDAMAGPTPVSALIHAATMVAAGVYFVARLLPVFEASHAAMGVLAVMAAVTMLGSGLAALAQDDIKRVLAYSTIGQLGYMTGALAVGDRGAAVFHLLSHGAFKALLFLAAGAVIHAAGTNSLAALSRTSGLRARVPDAYWTMTVALLALAAIPPFSGFFSKESVLGAAEHVVTGHTEHAPAAAGWTVLVAALLTALLTAAYAARLWLLAFHGRGSEAPDHGRQPLSMTVVLWVLALPSLALGGLAYATLPDWFDGTSLAPTLTTSVLGTGFSLVGALITYGAWRHLTATAARDPADPGRLLLGPLHRHAATGFHLDAVYDALFVRPVRSAARLVRFLDREVVDGYVNGAAALPRWLGTAVRRAQTGNVQTYVSALLAGTVVLAVTVLLVASGG</sequence>
<feature type="transmembrane region" description="Helical" evidence="6">
    <location>
        <begin position="112"/>
        <end position="130"/>
    </location>
</feature>
<feature type="transmembrane region" description="Helical" evidence="6">
    <location>
        <begin position="6"/>
        <end position="24"/>
    </location>
</feature>
<organism evidence="9 10">
    <name type="scientific">Streptomyces acidiscabies</name>
    <dbReference type="NCBI Taxonomy" id="42234"/>
    <lineage>
        <taxon>Bacteria</taxon>
        <taxon>Bacillati</taxon>
        <taxon>Actinomycetota</taxon>
        <taxon>Actinomycetes</taxon>
        <taxon>Kitasatosporales</taxon>
        <taxon>Streptomycetaceae</taxon>
        <taxon>Streptomyces</taxon>
    </lineage>
</organism>
<feature type="transmembrane region" description="Helical" evidence="6">
    <location>
        <begin position="208"/>
        <end position="224"/>
    </location>
</feature>
<dbReference type="PRINTS" id="PR01435">
    <property type="entry name" value="NPOXDRDTASE5"/>
</dbReference>
<dbReference type="AlphaFoldDB" id="A0A0L0JZH8"/>
<dbReference type="Gene3D" id="1.20.5.2700">
    <property type="match status" value="1"/>
</dbReference>
<evidence type="ECO:0000259" key="7">
    <source>
        <dbReference type="Pfam" id="PF00361"/>
    </source>
</evidence>
<feature type="transmembrane region" description="Helical" evidence="6">
    <location>
        <begin position="169"/>
        <end position="188"/>
    </location>
</feature>
<dbReference type="InterPro" id="IPR018393">
    <property type="entry name" value="NADHpl_OxRdtase_5_subgr"/>
</dbReference>
<comment type="subcellular location">
    <subcellularLocation>
        <location evidence="1">Endomembrane system</location>
        <topology evidence="1">Multi-pass membrane protein</topology>
    </subcellularLocation>
    <subcellularLocation>
        <location evidence="5">Membrane</location>
        <topology evidence="5">Multi-pass membrane protein</topology>
    </subcellularLocation>
</comment>
<feature type="transmembrane region" description="Helical" evidence="6">
    <location>
        <begin position="245"/>
        <end position="263"/>
    </location>
</feature>
<gene>
    <name evidence="9" type="ORF">IQ63_27030</name>
</gene>
<dbReference type="OrthoDB" id="9811798at2"/>
<dbReference type="Proteomes" id="UP000037151">
    <property type="component" value="Unassembled WGS sequence"/>
</dbReference>
<dbReference type="Pfam" id="PF00361">
    <property type="entry name" value="Proton_antipo_M"/>
    <property type="match status" value="1"/>
</dbReference>
<evidence type="ECO:0000259" key="8">
    <source>
        <dbReference type="Pfam" id="PF00662"/>
    </source>
</evidence>
<feature type="transmembrane region" description="Helical" evidence="6">
    <location>
        <begin position="303"/>
        <end position="321"/>
    </location>
</feature>
<dbReference type="GO" id="GO:0042773">
    <property type="term" value="P:ATP synthesis coupled electron transport"/>
    <property type="evidence" value="ECO:0007669"/>
    <property type="project" value="InterPro"/>
</dbReference>